<dbReference type="VEuPathDB" id="FungiDB:RhiirA1_456662"/>
<gene>
    <name evidence="1" type="ORF">RhiirA1_456662</name>
</gene>
<proteinExistence type="predicted"/>
<dbReference type="AlphaFoldDB" id="A0A2N0S054"/>
<evidence type="ECO:0000313" key="1">
    <source>
        <dbReference type="EMBL" id="PKC68930.1"/>
    </source>
</evidence>
<dbReference type="EMBL" id="LLXH01000305">
    <property type="protein sequence ID" value="PKC68930.1"/>
    <property type="molecule type" value="Genomic_DNA"/>
</dbReference>
<comment type="caution">
    <text evidence="1">The sequence shown here is derived from an EMBL/GenBank/DDBJ whole genome shotgun (WGS) entry which is preliminary data.</text>
</comment>
<evidence type="ECO:0008006" key="3">
    <source>
        <dbReference type="Google" id="ProtNLM"/>
    </source>
</evidence>
<accession>A0A2N0S054</accession>
<evidence type="ECO:0000313" key="2">
    <source>
        <dbReference type="Proteomes" id="UP000232688"/>
    </source>
</evidence>
<reference evidence="1 2" key="2">
    <citation type="submission" date="2017-10" db="EMBL/GenBank/DDBJ databases">
        <title>Genome analyses suggest a sexual origin of heterokaryosis in a supposedly ancient asexual fungus.</title>
        <authorList>
            <person name="Corradi N."/>
            <person name="Sedzielewska K."/>
            <person name="Noel J."/>
            <person name="Charron P."/>
            <person name="Farinelli L."/>
            <person name="Marton T."/>
            <person name="Kruger M."/>
            <person name="Pelin A."/>
            <person name="Brachmann A."/>
            <person name="Corradi N."/>
        </authorList>
    </citation>
    <scope>NUCLEOTIDE SEQUENCE [LARGE SCALE GENOMIC DNA]</scope>
    <source>
        <strain evidence="1 2">A1</strain>
    </source>
</reference>
<protein>
    <recommendedName>
        <fullName evidence="3">DUF659 domain-containing protein</fullName>
    </recommendedName>
</protein>
<reference evidence="1 2" key="1">
    <citation type="submission" date="2017-10" db="EMBL/GenBank/DDBJ databases">
        <title>Extensive intraspecific genome diversity in a model arbuscular mycorrhizal fungus.</title>
        <authorList>
            <person name="Chen E.C.H."/>
            <person name="Morin E."/>
            <person name="Baudet D."/>
            <person name="Noel J."/>
            <person name="Ndikumana S."/>
            <person name="Charron P."/>
            <person name="St-Onge C."/>
            <person name="Giorgi J."/>
            <person name="Grigoriev I.V."/>
            <person name="Roux C."/>
            <person name="Martin F.M."/>
            <person name="Corradi N."/>
        </authorList>
    </citation>
    <scope>NUCLEOTIDE SEQUENCE [LARGE SCALE GENOMIC DNA]</scope>
    <source>
        <strain evidence="1 2">A1</strain>
    </source>
</reference>
<organism evidence="1 2">
    <name type="scientific">Rhizophagus irregularis</name>
    <dbReference type="NCBI Taxonomy" id="588596"/>
    <lineage>
        <taxon>Eukaryota</taxon>
        <taxon>Fungi</taxon>
        <taxon>Fungi incertae sedis</taxon>
        <taxon>Mucoromycota</taxon>
        <taxon>Glomeromycotina</taxon>
        <taxon>Glomeromycetes</taxon>
        <taxon>Glomerales</taxon>
        <taxon>Glomeraceae</taxon>
        <taxon>Rhizophagus</taxon>
    </lineage>
</organism>
<dbReference type="Proteomes" id="UP000232688">
    <property type="component" value="Unassembled WGS sequence"/>
</dbReference>
<sequence length="103" mass="11125">MTLMISIRESTGSAYSTFSQSSNSTNSTRITIGALDSFVAKPLAIPLGGQILNNESKILENEMSQKLKDDPVGITLSFDGWTNVLNQNILGSVFITSEGKLIR</sequence>
<name>A0A2N0S054_9GLOM</name>